<dbReference type="AlphaFoldDB" id="A0A8C4LQX6"/>
<protein>
    <recommendedName>
        <fullName evidence="6">Ig-like domain-containing protein</fullName>
    </recommendedName>
</protein>
<reference evidence="7" key="1">
    <citation type="submission" date="2023-03" db="UniProtKB">
        <authorList>
            <consortium name="Ensembl"/>
        </authorList>
    </citation>
    <scope>IDENTIFICATION</scope>
</reference>
<dbReference type="PROSITE" id="PS50835">
    <property type="entry name" value="IG_LIKE"/>
    <property type="match status" value="1"/>
</dbReference>
<evidence type="ECO:0000313" key="7">
    <source>
        <dbReference type="Ensembl" id="ENSEASP00005012288.1"/>
    </source>
</evidence>
<dbReference type="InterPro" id="IPR036179">
    <property type="entry name" value="Ig-like_dom_sf"/>
</dbReference>
<organism evidence="7">
    <name type="scientific">Equus asinus asinus</name>
    <dbReference type="NCBI Taxonomy" id="83772"/>
    <lineage>
        <taxon>Eukaryota</taxon>
        <taxon>Metazoa</taxon>
        <taxon>Chordata</taxon>
        <taxon>Craniata</taxon>
        <taxon>Vertebrata</taxon>
        <taxon>Euteleostomi</taxon>
        <taxon>Mammalia</taxon>
        <taxon>Eutheria</taxon>
        <taxon>Laurasiatheria</taxon>
        <taxon>Perissodactyla</taxon>
        <taxon>Equidae</taxon>
        <taxon>Equus</taxon>
    </lineage>
</organism>
<evidence type="ECO:0000256" key="2">
    <source>
        <dbReference type="ARBA" id="ARBA00022692"/>
    </source>
</evidence>
<dbReference type="GO" id="GO:0005886">
    <property type="term" value="C:plasma membrane"/>
    <property type="evidence" value="ECO:0007669"/>
    <property type="project" value="TreeGrafter"/>
</dbReference>
<sequence length="195" mass="21246">MWLLLDLPILQYVSLTHMQHILILGTLESGSPKNLTCSVPWACEHGTHTHTPIFSWTSDAVTSLDPRTKLSSVLTFTPQPQDHSTNLTCQVKFPAGSVTLERTIQLNDTSQFIQTGVHPKCLLSAGELGTMAGVIQGAVRGAGVTTLFALCLCFIFFIKGKTHRRKNFSEKASHPSSAQHIGDLRETTISSCVTS</sequence>
<dbReference type="SUPFAM" id="SSF48726">
    <property type="entry name" value="Immunoglobulin"/>
    <property type="match status" value="1"/>
</dbReference>
<dbReference type="GO" id="GO:0033691">
    <property type="term" value="F:sialic acid binding"/>
    <property type="evidence" value="ECO:0007669"/>
    <property type="project" value="TreeGrafter"/>
</dbReference>
<evidence type="ECO:0000256" key="1">
    <source>
        <dbReference type="ARBA" id="ARBA00004167"/>
    </source>
</evidence>
<dbReference type="PANTHER" id="PTHR12035">
    <property type="entry name" value="SIALIC ACID BINDING IMMUNOGLOBULIN-LIKE LECTIN"/>
    <property type="match status" value="1"/>
</dbReference>
<evidence type="ECO:0000256" key="3">
    <source>
        <dbReference type="ARBA" id="ARBA00022989"/>
    </source>
</evidence>
<dbReference type="PANTHER" id="PTHR12035:SF125">
    <property type="entry name" value="SIALIC ACID-BINDING IG-LIKE LECTIN 5"/>
    <property type="match status" value="1"/>
</dbReference>
<evidence type="ECO:0000256" key="4">
    <source>
        <dbReference type="ARBA" id="ARBA00023136"/>
    </source>
</evidence>
<dbReference type="InterPro" id="IPR051036">
    <property type="entry name" value="SIGLEC"/>
</dbReference>
<name>A0A8C4LQX6_EQUAS</name>
<dbReference type="GO" id="GO:0007155">
    <property type="term" value="P:cell adhesion"/>
    <property type="evidence" value="ECO:0007669"/>
    <property type="project" value="TreeGrafter"/>
</dbReference>
<evidence type="ECO:0000256" key="5">
    <source>
        <dbReference type="SAM" id="Phobius"/>
    </source>
</evidence>
<proteinExistence type="predicted"/>
<dbReference type="Gene3D" id="2.60.40.10">
    <property type="entry name" value="Immunoglobulins"/>
    <property type="match status" value="1"/>
</dbReference>
<keyword evidence="3 5" id="KW-1133">Transmembrane helix</keyword>
<evidence type="ECO:0000259" key="6">
    <source>
        <dbReference type="PROSITE" id="PS50835"/>
    </source>
</evidence>
<feature type="transmembrane region" description="Helical" evidence="5">
    <location>
        <begin position="138"/>
        <end position="158"/>
    </location>
</feature>
<dbReference type="InterPro" id="IPR007110">
    <property type="entry name" value="Ig-like_dom"/>
</dbReference>
<keyword evidence="2 5" id="KW-0812">Transmembrane</keyword>
<comment type="subcellular location">
    <subcellularLocation>
        <location evidence="1">Membrane</location>
        <topology evidence="1">Single-pass membrane protein</topology>
    </subcellularLocation>
</comment>
<keyword evidence="4 5" id="KW-0472">Membrane</keyword>
<accession>A0A8C4LQX6</accession>
<dbReference type="Ensembl" id="ENSEAST00005013347.1">
    <property type="protein sequence ID" value="ENSEASP00005012288.1"/>
    <property type="gene ID" value="ENSEASG00005008575.1"/>
</dbReference>
<dbReference type="InterPro" id="IPR013783">
    <property type="entry name" value="Ig-like_fold"/>
</dbReference>
<feature type="domain" description="Ig-like" evidence="6">
    <location>
        <begin position="8"/>
        <end position="105"/>
    </location>
</feature>